<gene>
    <name evidence="1" type="ORF">EV188_105223</name>
</gene>
<keyword evidence="2" id="KW-1185">Reference proteome</keyword>
<proteinExistence type="predicted"/>
<protein>
    <submittedName>
        <fullName evidence="1">Uncharacterized protein</fullName>
    </submittedName>
</protein>
<evidence type="ECO:0000313" key="1">
    <source>
        <dbReference type="EMBL" id="TDQ55825.1"/>
    </source>
</evidence>
<name>A0A4R6V5Q8_9PSEU</name>
<dbReference type="EMBL" id="SNYO01000005">
    <property type="protein sequence ID" value="TDQ55825.1"/>
    <property type="molecule type" value="Genomic_DNA"/>
</dbReference>
<dbReference type="AlphaFoldDB" id="A0A4R6V5Q8"/>
<dbReference type="OrthoDB" id="9902209at2"/>
<comment type="caution">
    <text evidence="1">The sequence shown here is derived from an EMBL/GenBank/DDBJ whole genome shotgun (WGS) entry which is preliminary data.</text>
</comment>
<dbReference type="Proteomes" id="UP000295705">
    <property type="component" value="Unassembled WGS sequence"/>
</dbReference>
<accession>A0A4R6V5Q8</accession>
<dbReference type="RefSeq" id="WP_133827982.1">
    <property type="nucleotide sequence ID" value="NZ_BAABHR010000072.1"/>
</dbReference>
<evidence type="ECO:0000313" key="2">
    <source>
        <dbReference type="Proteomes" id="UP000295705"/>
    </source>
</evidence>
<sequence>MEFAVRYVNGPLQGVGSITQPDSAGEEPPLLQRIPLPSEDHGLRRTVSDMAGGGPTAIYERTGYNEPAGEWEFTLLRVE</sequence>
<reference evidence="1 2" key="1">
    <citation type="submission" date="2019-03" db="EMBL/GenBank/DDBJ databases">
        <title>Genomic Encyclopedia of Type Strains, Phase IV (KMG-IV): sequencing the most valuable type-strain genomes for metagenomic binning, comparative biology and taxonomic classification.</title>
        <authorList>
            <person name="Goeker M."/>
        </authorList>
    </citation>
    <scope>NUCLEOTIDE SEQUENCE [LARGE SCALE GENOMIC DNA]</scope>
    <source>
        <strain evidence="1 2">DSM 45775</strain>
    </source>
</reference>
<organism evidence="1 2">
    <name type="scientific">Actinomycetospora succinea</name>
    <dbReference type="NCBI Taxonomy" id="663603"/>
    <lineage>
        <taxon>Bacteria</taxon>
        <taxon>Bacillati</taxon>
        <taxon>Actinomycetota</taxon>
        <taxon>Actinomycetes</taxon>
        <taxon>Pseudonocardiales</taxon>
        <taxon>Pseudonocardiaceae</taxon>
        <taxon>Actinomycetospora</taxon>
    </lineage>
</organism>